<feature type="transmembrane region" description="Helical" evidence="2">
    <location>
        <begin position="402"/>
        <end position="425"/>
    </location>
</feature>
<reference evidence="4 5" key="1">
    <citation type="submission" date="2020-02" db="EMBL/GenBank/DDBJ databases">
        <title>Draft genome sequence of two Spirosoma agri KCTC 52727 and Spirosoma terrae KCTC 52035.</title>
        <authorList>
            <person name="Rojas J."/>
            <person name="Ambika Manirajan B."/>
            <person name="Suarez C."/>
            <person name="Ratering S."/>
            <person name="Schnell S."/>
        </authorList>
    </citation>
    <scope>NUCLEOTIDE SEQUENCE [LARGE SCALE GENOMIC DNA]</scope>
    <source>
        <strain evidence="4 5">KCTC 52035</strain>
    </source>
</reference>
<dbReference type="Pfam" id="PF01734">
    <property type="entry name" value="Patatin"/>
    <property type="match status" value="1"/>
</dbReference>
<keyword evidence="2" id="KW-1133">Transmembrane helix</keyword>
<keyword evidence="1" id="KW-0443">Lipid metabolism</keyword>
<feature type="domain" description="PNPLA" evidence="3">
    <location>
        <begin position="584"/>
        <end position="846"/>
    </location>
</feature>
<dbReference type="RefSeq" id="WP_163952148.1">
    <property type="nucleotide sequence ID" value="NZ_JAAFZH010000009.1"/>
</dbReference>
<dbReference type="InterPro" id="IPR016035">
    <property type="entry name" value="Acyl_Trfase/lysoPLipase"/>
</dbReference>
<evidence type="ECO:0000259" key="3">
    <source>
        <dbReference type="Pfam" id="PF01734"/>
    </source>
</evidence>
<dbReference type="Gene3D" id="3.40.1090.10">
    <property type="entry name" value="Cytosolic phospholipase A2 catalytic domain"/>
    <property type="match status" value="1"/>
</dbReference>
<feature type="transmembrane region" description="Helical" evidence="2">
    <location>
        <begin position="98"/>
        <end position="120"/>
    </location>
</feature>
<proteinExistence type="predicted"/>
<evidence type="ECO:0000313" key="4">
    <source>
        <dbReference type="EMBL" id="NDU97076.1"/>
    </source>
</evidence>
<feature type="transmembrane region" description="Helical" evidence="2">
    <location>
        <begin position="141"/>
        <end position="163"/>
    </location>
</feature>
<keyword evidence="5" id="KW-1185">Reference proteome</keyword>
<keyword evidence="2" id="KW-0812">Transmembrane</keyword>
<keyword evidence="2" id="KW-0472">Membrane</keyword>
<feature type="transmembrane region" description="Helical" evidence="2">
    <location>
        <begin position="175"/>
        <end position="195"/>
    </location>
</feature>
<name>A0A6L9L917_9BACT</name>
<accession>A0A6L9L917</accession>
<gene>
    <name evidence="4" type="ORF">GK108_19475</name>
</gene>
<comment type="caution">
    <text evidence="4">The sequence shown here is derived from an EMBL/GenBank/DDBJ whole genome shotgun (WGS) entry which is preliminary data.</text>
</comment>
<evidence type="ECO:0000256" key="2">
    <source>
        <dbReference type="SAM" id="Phobius"/>
    </source>
</evidence>
<dbReference type="Proteomes" id="UP000474175">
    <property type="component" value="Unassembled WGS sequence"/>
</dbReference>
<feature type="transmembrane region" description="Helical" evidence="2">
    <location>
        <begin position="365"/>
        <end position="390"/>
    </location>
</feature>
<sequence length="994" mass="111227">MSTSTISQDLPEPSNNSRPINGLAKLAQRLAPVRVYLLLASLVVSMILLFLEAPFGDYHIHALSHSLALGGQSPLPTIYSWTNNQWQLAQLEMLIDNFFVFVYGSTLITWCYFFANNSLFVLDGSPEPGATSKLMRRLGELLAMLVFAGMAADLIENVVINSWFIESVTFVPPSWFWRIIVIIKFVPIVAAIWYISLHPLGILYSFLELLPTYNHAFQANSLRLRTYAQHGQQTMETIQQKAVDKENQEPIPPHEPQRKRFWWLLTLWTSLLGIQFLVYLLLFMHIVINLGQFDEVFFLLLSSSASVVQLFPSIFWLLASLLCLSAMLYVTSKILLYLKPTVGIDSEDTEAISDALRARKSEFQLIQIIPLLFVALPFLITLIAFLSSYFGLPATERSNPLYVYRFMVLIILLLSVGSLIQYLFYKGHSRSQDETSLALFIPSSPAKDYALLVRLAPKSILFGQGLLSLLLILFVPTQLGLFIAQAIGLHTILFLWLCAVAYLGTLLIQFNRLPIYPLALGLVIYVVVASTFNDNSTIRQTSERDKYVANRPSFDTYFSQWYNNPWRKSHADTAAMPVVIIASEGGGIRAAGWTTACLHQLDSIMPGFGRYVFGISGVSGGGVGAATYVALRRAKAGPTEDSLVGHLTRQVVSSDLISPVMAAMLFRGGFHNFSPVPLTALDRSRWLEDAWENALFKQIPSNTSKASDIIQDLVRTDSVHRILSTSFLQCFDSERDSTRFPLLFLNSSVAETGQKVILSPLTLDNTPTSLQNQQSQTNPFYDTVDLFGVTQHDIPFKTAAFLCARFPFVTSGGRAEGQLPNMKRDCKPAFHLIDGGYVENTGIMTAVQIIRRLQQITRKNPNAYKVRFYLLFLRNGQTSDQAVAKSTFRFLSEPLTGFLNAADRQGISLDQLVAYTIKRNSTDVSNELGFSYINLALDRSTGHQYPLGWYLSPTATNELNEAARKGVISLLKNQLTPFRNYLTNAKPTLNQPSN</sequence>
<evidence type="ECO:0000256" key="1">
    <source>
        <dbReference type="ARBA" id="ARBA00023098"/>
    </source>
</evidence>
<feature type="transmembrane region" description="Helical" evidence="2">
    <location>
        <begin position="308"/>
        <end position="330"/>
    </location>
</feature>
<dbReference type="SUPFAM" id="SSF52151">
    <property type="entry name" value="FabD/lysophospholipase-like"/>
    <property type="match status" value="1"/>
</dbReference>
<dbReference type="GO" id="GO:0006629">
    <property type="term" value="P:lipid metabolic process"/>
    <property type="evidence" value="ECO:0007669"/>
    <property type="project" value="UniProtKB-KW"/>
</dbReference>
<feature type="transmembrane region" description="Helical" evidence="2">
    <location>
        <begin position="35"/>
        <end position="55"/>
    </location>
</feature>
<protein>
    <recommendedName>
        <fullName evidence="3">PNPLA domain-containing protein</fullName>
    </recommendedName>
</protein>
<feature type="transmembrane region" description="Helical" evidence="2">
    <location>
        <begin position="460"/>
        <end position="481"/>
    </location>
</feature>
<evidence type="ECO:0000313" key="5">
    <source>
        <dbReference type="Proteomes" id="UP000474175"/>
    </source>
</evidence>
<feature type="transmembrane region" description="Helical" evidence="2">
    <location>
        <begin position="515"/>
        <end position="532"/>
    </location>
</feature>
<dbReference type="EMBL" id="JAAFZH010000009">
    <property type="protein sequence ID" value="NDU97076.1"/>
    <property type="molecule type" value="Genomic_DNA"/>
</dbReference>
<feature type="transmembrane region" description="Helical" evidence="2">
    <location>
        <begin position="487"/>
        <end position="508"/>
    </location>
</feature>
<dbReference type="AlphaFoldDB" id="A0A6L9L917"/>
<dbReference type="InterPro" id="IPR002641">
    <property type="entry name" value="PNPLA_dom"/>
</dbReference>
<organism evidence="4 5">
    <name type="scientific">Spirosoma terrae</name>
    <dbReference type="NCBI Taxonomy" id="1968276"/>
    <lineage>
        <taxon>Bacteria</taxon>
        <taxon>Pseudomonadati</taxon>
        <taxon>Bacteroidota</taxon>
        <taxon>Cytophagia</taxon>
        <taxon>Cytophagales</taxon>
        <taxon>Cytophagaceae</taxon>
        <taxon>Spirosoma</taxon>
    </lineage>
</organism>
<feature type="transmembrane region" description="Helical" evidence="2">
    <location>
        <begin position="261"/>
        <end position="288"/>
    </location>
</feature>